<dbReference type="Pfam" id="PF14905">
    <property type="entry name" value="OMP_b-brl_3"/>
    <property type="match status" value="1"/>
</dbReference>
<feature type="domain" description="Outer membrane protein beta-barrel" evidence="1">
    <location>
        <begin position="12"/>
        <end position="48"/>
    </location>
</feature>
<reference evidence="2 3" key="1">
    <citation type="submission" date="2018-12" db="EMBL/GenBank/DDBJ databases">
        <title>Draft Genome Sequence of Chryseobacterium arthrosphaerae strain ED882-96 Isolated from the Blood of a Patient with Liver Cirrhosis in Taiwan.</title>
        <authorList>
            <person name="Lin J.-N."/>
            <person name="Lai C.-H."/>
            <person name="Yang C.-H."/>
            <person name="Huang Y.-H."/>
        </authorList>
    </citation>
    <scope>NUCLEOTIDE SEQUENCE [LARGE SCALE GENOMIC DNA]</scope>
    <source>
        <strain evidence="2 3">ED882-96</strain>
    </source>
</reference>
<sequence length="58" mass="7214">MRKILSYRLHFYKSNENHTFSLNYSKRINRPGFRAINPYRWYNNINSYLPEILFTAFH</sequence>
<organism evidence="2 3">
    <name type="scientific">Chryseobacterium arthrosphaerae</name>
    <dbReference type="NCBI Taxonomy" id="651561"/>
    <lineage>
        <taxon>Bacteria</taxon>
        <taxon>Pseudomonadati</taxon>
        <taxon>Bacteroidota</taxon>
        <taxon>Flavobacteriia</taxon>
        <taxon>Flavobacteriales</taxon>
        <taxon>Weeksellaceae</taxon>
        <taxon>Chryseobacterium group</taxon>
        <taxon>Chryseobacterium</taxon>
    </lineage>
</organism>
<dbReference type="InterPro" id="IPR041700">
    <property type="entry name" value="OMP_b-brl_3"/>
</dbReference>
<evidence type="ECO:0000259" key="1">
    <source>
        <dbReference type="Pfam" id="PF14905"/>
    </source>
</evidence>
<comment type="caution">
    <text evidence="2">The sequence shown here is derived from an EMBL/GenBank/DDBJ whole genome shotgun (WGS) entry which is preliminary data.</text>
</comment>
<protein>
    <recommendedName>
        <fullName evidence="1">Outer membrane protein beta-barrel domain-containing protein</fullName>
    </recommendedName>
</protein>
<dbReference type="EMBL" id="RYFC01000001">
    <property type="protein sequence ID" value="RTZ50453.1"/>
    <property type="molecule type" value="Genomic_DNA"/>
</dbReference>
<gene>
    <name evidence="2" type="ORF">EJ377_04755</name>
</gene>
<proteinExistence type="predicted"/>
<evidence type="ECO:0000313" key="3">
    <source>
        <dbReference type="Proteomes" id="UP000276953"/>
    </source>
</evidence>
<name>A0A3S0NPX1_9FLAO</name>
<dbReference type="Proteomes" id="UP000276953">
    <property type="component" value="Unassembled WGS sequence"/>
</dbReference>
<evidence type="ECO:0000313" key="2">
    <source>
        <dbReference type="EMBL" id="RTZ50453.1"/>
    </source>
</evidence>
<dbReference type="AlphaFoldDB" id="A0A3S0NPX1"/>
<accession>A0A3S0NPX1</accession>